<feature type="compositionally biased region" description="Low complexity" evidence="1">
    <location>
        <begin position="32"/>
        <end position="41"/>
    </location>
</feature>
<protein>
    <submittedName>
        <fullName evidence="2">Uncharacterized protein</fullName>
    </submittedName>
</protein>
<feature type="region of interest" description="Disordered" evidence="1">
    <location>
        <begin position="19"/>
        <end position="118"/>
    </location>
</feature>
<sequence>MQCATAHAALQDSIIRARERSLISRTLPTPPQTQQQTATSPGSQRRPASPITRANDSNQARQQDQRPDLERQGLPSLSSVLRSLTSNEVNALDAADAGGPSSGVGRTTCAQGSPKTQG</sequence>
<feature type="compositionally biased region" description="Polar residues" evidence="1">
    <location>
        <begin position="75"/>
        <end position="89"/>
    </location>
</feature>
<dbReference type="AlphaFoldDB" id="M5GFM9"/>
<evidence type="ECO:0000256" key="1">
    <source>
        <dbReference type="SAM" id="MobiDB-lite"/>
    </source>
</evidence>
<name>M5GFM9_DACPD</name>
<dbReference type="RefSeq" id="XP_040631147.1">
    <property type="nucleotide sequence ID" value="XM_040772105.1"/>
</dbReference>
<dbReference type="EMBL" id="JH795858">
    <property type="protein sequence ID" value="EJU04253.1"/>
    <property type="molecule type" value="Genomic_DNA"/>
</dbReference>
<proteinExistence type="predicted"/>
<feature type="compositionally biased region" description="Polar residues" evidence="1">
    <location>
        <begin position="52"/>
        <end position="62"/>
    </location>
</feature>
<accession>M5GFM9</accession>
<dbReference type="GeneID" id="63687167"/>
<evidence type="ECO:0000313" key="3">
    <source>
        <dbReference type="Proteomes" id="UP000030653"/>
    </source>
</evidence>
<keyword evidence="3" id="KW-1185">Reference proteome</keyword>
<evidence type="ECO:0000313" key="2">
    <source>
        <dbReference type="EMBL" id="EJU04253.1"/>
    </source>
</evidence>
<dbReference type="HOGENOM" id="CLU_2073060_0_0_1"/>
<dbReference type="Proteomes" id="UP000030653">
    <property type="component" value="Unassembled WGS sequence"/>
</dbReference>
<feature type="compositionally biased region" description="Polar residues" evidence="1">
    <location>
        <begin position="104"/>
        <end position="118"/>
    </location>
</feature>
<organism evidence="2 3">
    <name type="scientific">Dacryopinax primogenitus (strain DJM 731)</name>
    <name type="common">Brown rot fungus</name>
    <dbReference type="NCBI Taxonomy" id="1858805"/>
    <lineage>
        <taxon>Eukaryota</taxon>
        <taxon>Fungi</taxon>
        <taxon>Dikarya</taxon>
        <taxon>Basidiomycota</taxon>
        <taxon>Agaricomycotina</taxon>
        <taxon>Dacrymycetes</taxon>
        <taxon>Dacrymycetales</taxon>
        <taxon>Dacrymycetaceae</taxon>
        <taxon>Dacryopinax</taxon>
    </lineage>
</organism>
<gene>
    <name evidence="2" type="ORF">DACRYDRAFT_20839</name>
</gene>
<reference evidence="2 3" key="1">
    <citation type="journal article" date="2012" name="Science">
        <title>The Paleozoic origin of enzymatic lignin decomposition reconstructed from 31 fungal genomes.</title>
        <authorList>
            <person name="Floudas D."/>
            <person name="Binder M."/>
            <person name="Riley R."/>
            <person name="Barry K."/>
            <person name="Blanchette R.A."/>
            <person name="Henrissat B."/>
            <person name="Martinez A.T."/>
            <person name="Otillar R."/>
            <person name="Spatafora J.W."/>
            <person name="Yadav J.S."/>
            <person name="Aerts A."/>
            <person name="Benoit I."/>
            <person name="Boyd A."/>
            <person name="Carlson A."/>
            <person name="Copeland A."/>
            <person name="Coutinho P.M."/>
            <person name="de Vries R.P."/>
            <person name="Ferreira P."/>
            <person name="Findley K."/>
            <person name="Foster B."/>
            <person name="Gaskell J."/>
            <person name="Glotzer D."/>
            <person name="Gorecki P."/>
            <person name="Heitman J."/>
            <person name="Hesse C."/>
            <person name="Hori C."/>
            <person name="Igarashi K."/>
            <person name="Jurgens J.A."/>
            <person name="Kallen N."/>
            <person name="Kersten P."/>
            <person name="Kohler A."/>
            <person name="Kuees U."/>
            <person name="Kumar T.K.A."/>
            <person name="Kuo A."/>
            <person name="LaButti K."/>
            <person name="Larrondo L.F."/>
            <person name="Lindquist E."/>
            <person name="Ling A."/>
            <person name="Lombard V."/>
            <person name="Lucas S."/>
            <person name="Lundell T."/>
            <person name="Martin R."/>
            <person name="McLaughlin D.J."/>
            <person name="Morgenstern I."/>
            <person name="Morin E."/>
            <person name="Murat C."/>
            <person name="Nagy L.G."/>
            <person name="Nolan M."/>
            <person name="Ohm R.A."/>
            <person name="Patyshakuliyeva A."/>
            <person name="Rokas A."/>
            <person name="Ruiz-Duenas F.J."/>
            <person name="Sabat G."/>
            <person name="Salamov A."/>
            <person name="Samejima M."/>
            <person name="Schmutz J."/>
            <person name="Slot J.C."/>
            <person name="St John F."/>
            <person name="Stenlid J."/>
            <person name="Sun H."/>
            <person name="Sun S."/>
            <person name="Syed K."/>
            <person name="Tsang A."/>
            <person name="Wiebenga A."/>
            <person name="Young D."/>
            <person name="Pisabarro A."/>
            <person name="Eastwood D.C."/>
            <person name="Martin F."/>
            <person name="Cullen D."/>
            <person name="Grigoriev I.V."/>
            <person name="Hibbett D.S."/>
        </authorList>
    </citation>
    <scope>NUCLEOTIDE SEQUENCE [LARGE SCALE GENOMIC DNA]</scope>
    <source>
        <strain evidence="2 3">DJM-731 SS1</strain>
    </source>
</reference>